<feature type="region of interest" description="Disordered" evidence="1">
    <location>
        <begin position="140"/>
        <end position="168"/>
    </location>
</feature>
<protein>
    <submittedName>
        <fullName evidence="2">Uncharacterized protein</fullName>
    </submittedName>
</protein>
<dbReference type="AlphaFoldDB" id="A0A6C0FDD5"/>
<feature type="compositionally biased region" description="Polar residues" evidence="1">
    <location>
        <begin position="140"/>
        <end position="151"/>
    </location>
</feature>
<organism evidence="2">
    <name type="scientific">viral metagenome</name>
    <dbReference type="NCBI Taxonomy" id="1070528"/>
    <lineage>
        <taxon>unclassified sequences</taxon>
        <taxon>metagenomes</taxon>
        <taxon>organismal metagenomes</taxon>
    </lineage>
</organism>
<sequence length="168" mass="19362">MDNINLSVSQINNTTNERIYDRNIPSSQLQPLFSLRPTPTKYTKMMDIVPPVSNNVPLTNLPLYSTSKTFLPTNRNAPFPGFSQNVDLESDLRNQFYSLQNAQQSVYVPHSQSSLYTLESFAHDEKQNIQTHPLLFQEQNFDSFNPNPGNSSRDRFNNHTRQNIKNIK</sequence>
<dbReference type="EMBL" id="MN738832">
    <property type="protein sequence ID" value="QHT38569.1"/>
    <property type="molecule type" value="Genomic_DNA"/>
</dbReference>
<accession>A0A6C0FDD5</accession>
<evidence type="ECO:0000313" key="2">
    <source>
        <dbReference type="EMBL" id="QHT38569.1"/>
    </source>
</evidence>
<feature type="compositionally biased region" description="Polar residues" evidence="1">
    <location>
        <begin position="159"/>
        <end position="168"/>
    </location>
</feature>
<name>A0A6C0FDD5_9ZZZZ</name>
<proteinExistence type="predicted"/>
<evidence type="ECO:0000256" key="1">
    <source>
        <dbReference type="SAM" id="MobiDB-lite"/>
    </source>
</evidence>
<reference evidence="2" key="1">
    <citation type="journal article" date="2020" name="Nature">
        <title>Giant virus diversity and host interactions through global metagenomics.</title>
        <authorList>
            <person name="Schulz F."/>
            <person name="Roux S."/>
            <person name="Paez-Espino D."/>
            <person name="Jungbluth S."/>
            <person name="Walsh D.A."/>
            <person name="Denef V.J."/>
            <person name="McMahon K.D."/>
            <person name="Konstantinidis K.T."/>
            <person name="Eloe-Fadrosh E.A."/>
            <person name="Kyrpides N.C."/>
            <person name="Woyke T."/>
        </authorList>
    </citation>
    <scope>NUCLEOTIDE SEQUENCE</scope>
    <source>
        <strain evidence="2">GVMAG-S-ERX556106-38</strain>
    </source>
</reference>